<evidence type="ECO:0000313" key="3">
    <source>
        <dbReference type="EMBL" id="TCP60878.1"/>
    </source>
</evidence>
<dbReference type="InterPro" id="IPR015422">
    <property type="entry name" value="PyrdxlP-dep_Trfase_small"/>
</dbReference>
<evidence type="ECO:0000256" key="1">
    <source>
        <dbReference type="ARBA" id="ARBA00022898"/>
    </source>
</evidence>
<gene>
    <name evidence="3" type="ORF">EV663_10752</name>
</gene>
<dbReference type="EMBL" id="SLXU01000007">
    <property type="protein sequence ID" value="TCP60878.1"/>
    <property type="molecule type" value="Genomic_DNA"/>
</dbReference>
<dbReference type="InterPro" id="IPR000192">
    <property type="entry name" value="Aminotrans_V_dom"/>
</dbReference>
<name>A0A4R2REQ0_9RHOB</name>
<feature type="domain" description="Aminotransferase class V" evidence="2">
    <location>
        <begin position="29"/>
        <end position="245"/>
    </location>
</feature>
<organism evidence="3 4">
    <name type="scientific">Rhodovulum bhavnagarense</name>
    <dbReference type="NCBI Taxonomy" id="992286"/>
    <lineage>
        <taxon>Bacteria</taxon>
        <taxon>Pseudomonadati</taxon>
        <taxon>Pseudomonadota</taxon>
        <taxon>Alphaproteobacteria</taxon>
        <taxon>Rhodobacterales</taxon>
        <taxon>Paracoccaceae</taxon>
        <taxon>Rhodovulum</taxon>
    </lineage>
</organism>
<dbReference type="Pfam" id="PF00266">
    <property type="entry name" value="Aminotran_5"/>
    <property type="match status" value="2"/>
</dbReference>
<dbReference type="OrthoDB" id="7801625at2"/>
<dbReference type="Gene3D" id="3.90.1150.10">
    <property type="entry name" value="Aspartate Aminotransferase, domain 1"/>
    <property type="match status" value="1"/>
</dbReference>
<dbReference type="InterPro" id="IPR015421">
    <property type="entry name" value="PyrdxlP-dep_Trfase_major"/>
</dbReference>
<dbReference type="AlphaFoldDB" id="A0A4R2REQ0"/>
<protein>
    <submittedName>
        <fullName evidence="3">Selenocysteine lyase/cysteine desulfurase</fullName>
    </submittedName>
</protein>
<evidence type="ECO:0000259" key="2">
    <source>
        <dbReference type="Pfam" id="PF00266"/>
    </source>
</evidence>
<comment type="caution">
    <text evidence="3">The sequence shown here is derived from an EMBL/GenBank/DDBJ whole genome shotgun (WGS) entry which is preliminary data.</text>
</comment>
<reference evidence="3 4" key="1">
    <citation type="submission" date="2019-03" db="EMBL/GenBank/DDBJ databases">
        <title>Genomic Encyclopedia of Type Strains, Phase IV (KMG-IV): sequencing the most valuable type-strain genomes for metagenomic binning, comparative biology and taxonomic classification.</title>
        <authorList>
            <person name="Goeker M."/>
        </authorList>
    </citation>
    <scope>NUCLEOTIDE SEQUENCE [LARGE SCALE GENOMIC DNA]</scope>
    <source>
        <strain evidence="3 4">DSM 24766</strain>
    </source>
</reference>
<proteinExistence type="predicted"/>
<dbReference type="PANTHER" id="PTHR43586">
    <property type="entry name" value="CYSTEINE DESULFURASE"/>
    <property type="match status" value="1"/>
</dbReference>
<sequence length="426" mass="44822">MFDTVPGLMQEIRARFAHVESCPFQGERVFFENAGGALTLTSVVDTSAKFAAIPDNQGRANPAAAALMEVIARARTDMATFFNAPDGQFIVGESGTELLFRLIGTACLGTGSGRVLGSTLEHPASRSAADRYAPLSGKTHVLVAHDDATGSVDAAAYAPQITADTRVATILHTSPVTGMGVDVAAIAAEIRAIAPEAYIIVDGIQHAAHGRIDLSAYGIDGYVISPYKAFSRHGYGLAWLSDRLAALPHDSLMNAPGSPWELGTRDTGAYATFSDVVAYFDWLGGQFTDSADPRTRIEAAGRAIHAHEARLTNAMLHGTGNLPGLAQIAGVTVIGGIDNPRREGLVSFTLDGMPAAEIVDRLNAAGIRTHTRKADHYSGNILTPLGMEAAVRVSLCHYNTEQEVALFLAAMHDIVGCGRQANGSGS</sequence>
<accession>A0A4R2REQ0</accession>
<dbReference type="GO" id="GO:0016829">
    <property type="term" value="F:lyase activity"/>
    <property type="evidence" value="ECO:0007669"/>
    <property type="project" value="UniProtKB-KW"/>
</dbReference>
<dbReference type="InterPro" id="IPR015424">
    <property type="entry name" value="PyrdxlP-dep_Trfase"/>
</dbReference>
<evidence type="ECO:0000313" key="4">
    <source>
        <dbReference type="Proteomes" id="UP000295050"/>
    </source>
</evidence>
<keyword evidence="1" id="KW-0663">Pyridoxal phosphate</keyword>
<dbReference type="SUPFAM" id="SSF53383">
    <property type="entry name" value="PLP-dependent transferases"/>
    <property type="match status" value="1"/>
</dbReference>
<dbReference type="Gene3D" id="3.40.640.10">
    <property type="entry name" value="Type I PLP-dependent aspartate aminotransferase-like (Major domain)"/>
    <property type="match status" value="1"/>
</dbReference>
<keyword evidence="4" id="KW-1185">Reference proteome</keyword>
<keyword evidence="3" id="KW-0456">Lyase</keyword>
<feature type="domain" description="Aminotransferase class V" evidence="2">
    <location>
        <begin position="303"/>
        <end position="406"/>
    </location>
</feature>
<dbReference type="RefSeq" id="WP_132951435.1">
    <property type="nucleotide sequence ID" value="NZ_SLXU01000007.1"/>
</dbReference>
<dbReference type="Proteomes" id="UP000295050">
    <property type="component" value="Unassembled WGS sequence"/>
</dbReference>